<feature type="transmembrane region" description="Helical" evidence="5">
    <location>
        <begin position="78"/>
        <end position="101"/>
    </location>
</feature>
<evidence type="ECO:0000313" key="6">
    <source>
        <dbReference type="EMBL" id="CEA03389.1"/>
    </source>
</evidence>
<dbReference type="Pfam" id="PF09685">
    <property type="entry name" value="MamF_MmsF"/>
    <property type="match status" value="1"/>
</dbReference>
<evidence type="ECO:0000256" key="4">
    <source>
        <dbReference type="ARBA" id="ARBA00023136"/>
    </source>
</evidence>
<feature type="transmembrane region" description="Helical" evidence="5">
    <location>
        <begin position="6"/>
        <end position="30"/>
    </location>
</feature>
<dbReference type="PATRIC" id="fig|1461583.4.peg.1491"/>
<evidence type="ECO:0000256" key="2">
    <source>
        <dbReference type="ARBA" id="ARBA00022692"/>
    </source>
</evidence>
<protein>
    <recommendedName>
        <fullName evidence="7">DUF4870 domain-containing protein</fullName>
    </recommendedName>
</protein>
<sequence length="109" mass="12232">MENERVLASLSYFSIFFAPFLFPIILYLIIKDEFIRHHAKRALFSHLVPVVFGIVLAILFVTGTLFADMNDSAGTGIAIGYVIGMVAYFAVTLGFLIWNIVQGIRVLKF</sequence>
<organism evidence="6">
    <name type="scientific">Metalysinibacillus saudimassiliensis</name>
    <dbReference type="NCBI Taxonomy" id="1461583"/>
    <lineage>
        <taxon>Bacteria</taxon>
        <taxon>Bacillati</taxon>
        <taxon>Bacillota</taxon>
        <taxon>Bacilli</taxon>
        <taxon>Bacillales</taxon>
        <taxon>Caryophanaceae</taxon>
        <taxon>Metalysinibacillus</taxon>
    </lineage>
</organism>
<proteinExistence type="predicted"/>
<keyword evidence="3 5" id="KW-1133">Transmembrane helix</keyword>
<accession>A0A078MB02</accession>
<evidence type="ECO:0008006" key="7">
    <source>
        <dbReference type="Google" id="ProtNLM"/>
    </source>
</evidence>
<feature type="transmembrane region" description="Helical" evidence="5">
    <location>
        <begin position="42"/>
        <end position="66"/>
    </location>
</feature>
<gene>
    <name evidence="6" type="ORF">BN1050_01551</name>
</gene>
<evidence type="ECO:0000256" key="3">
    <source>
        <dbReference type="ARBA" id="ARBA00022989"/>
    </source>
</evidence>
<name>A0A078MB02_9BACL</name>
<comment type="subcellular location">
    <subcellularLocation>
        <location evidence="1">Membrane</location>
        <topology evidence="1">Multi-pass membrane protein</topology>
    </subcellularLocation>
</comment>
<evidence type="ECO:0000256" key="1">
    <source>
        <dbReference type="ARBA" id="ARBA00004141"/>
    </source>
</evidence>
<reference evidence="6" key="1">
    <citation type="submission" date="2014-07" db="EMBL/GenBank/DDBJ databases">
        <authorList>
            <person name="Urmite Genomes Urmite Genomes"/>
        </authorList>
    </citation>
    <scope>NUCLEOTIDE SEQUENCE</scope>
    <source>
        <strain evidence="6">13S34_air</strain>
    </source>
</reference>
<dbReference type="HOGENOM" id="CLU_155713_0_0_9"/>
<dbReference type="AlphaFoldDB" id="A0A078MB02"/>
<dbReference type="InterPro" id="IPR019109">
    <property type="entry name" value="MamF_MmsF"/>
</dbReference>
<keyword evidence="2 5" id="KW-0812">Transmembrane</keyword>
<keyword evidence="4 5" id="KW-0472">Membrane</keyword>
<evidence type="ECO:0000256" key="5">
    <source>
        <dbReference type="SAM" id="Phobius"/>
    </source>
</evidence>
<dbReference type="EMBL" id="LN483075">
    <property type="protein sequence ID" value="CEA03389.1"/>
    <property type="molecule type" value="Genomic_DNA"/>
</dbReference>